<reference evidence="3 4" key="1">
    <citation type="submission" date="2018-09" db="EMBL/GenBank/DDBJ databases">
        <title>YIM 75507 draft genome.</title>
        <authorList>
            <person name="Tang S."/>
            <person name="Feng Y."/>
        </authorList>
    </citation>
    <scope>NUCLEOTIDE SEQUENCE [LARGE SCALE GENOMIC DNA]</scope>
    <source>
        <strain evidence="3 4">YIM 75507</strain>
    </source>
</reference>
<evidence type="ECO:0000256" key="2">
    <source>
        <dbReference type="SAM" id="Phobius"/>
    </source>
</evidence>
<protein>
    <submittedName>
        <fullName evidence="3">Uncharacterized protein</fullName>
    </submittedName>
</protein>
<accession>A0A3A4AQQ0</accession>
<keyword evidence="2" id="KW-0472">Membrane</keyword>
<organism evidence="3 4">
    <name type="scientific">Bailinhaonella thermotolerans</name>
    <dbReference type="NCBI Taxonomy" id="1070861"/>
    <lineage>
        <taxon>Bacteria</taxon>
        <taxon>Bacillati</taxon>
        <taxon>Actinomycetota</taxon>
        <taxon>Actinomycetes</taxon>
        <taxon>Streptosporangiales</taxon>
        <taxon>Streptosporangiaceae</taxon>
        <taxon>Bailinhaonella</taxon>
    </lineage>
</organism>
<sequence length="110" mass="11515">MGSAGSHKTGSPRTVNPADLWLTLDVGGLATVLGWLHDGLLAAALAALVLPLLYGLAVLLTGVRFGESRADRVLREAHGRYIGPDDLGDARSEPWSPAHSKPSTSCSTRT</sequence>
<dbReference type="Proteomes" id="UP000265768">
    <property type="component" value="Unassembled WGS sequence"/>
</dbReference>
<feature type="compositionally biased region" description="Polar residues" evidence="1">
    <location>
        <begin position="101"/>
        <end position="110"/>
    </location>
</feature>
<keyword evidence="2" id="KW-1133">Transmembrane helix</keyword>
<keyword evidence="4" id="KW-1185">Reference proteome</keyword>
<name>A0A3A4AQQ0_9ACTN</name>
<dbReference type="EMBL" id="QZEY01000005">
    <property type="protein sequence ID" value="RJL32076.1"/>
    <property type="molecule type" value="Genomic_DNA"/>
</dbReference>
<evidence type="ECO:0000313" key="4">
    <source>
        <dbReference type="Proteomes" id="UP000265768"/>
    </source>
</evidence>
<feature type="region of interest" description="Disordered" evidence="1">
    <location>
        <begin position="81"/>
        <end position="110"/>
    </location>
</feature>
<gene>
    <name evidence="3" type="ORF">D5H75_16760</name>
</gene>
<feature type="transmembrane region" description="Helical" evidence="2">
    <location>
        <begin position="43"/>
        <end position="65"/>
    </location>
</feature>
<comment type="caution">
    <text evidence="3">The sequence shown here is derived from an EMBL/GenBank/DDBJ whole genome shotgun (WGS) entry which is preliminary data.</text>
</comment>
<evidence type="ECO:0000313" key="3">
    <source>
        <dbReference type="EMBL" id="RJL32076.1"/>
    </source>
</evidence>
<evidence type="ECO:0000256" key="1">
    <source>
        <dbReference type="SAM" id="MobiDB-lite"/>
    </source>
</evidence>
<keyword evidence="2" id="KW-0812">Transmembrane</keyword>
<dbReference type="AlphaFoldDB" id="A0A3A4AQQ0"/>
<proteinExistence type="predicted"/>